<keyword evidence="1" id="KW-0472">Membrane</keyword>
<keyword evidence="1" id="KW-0812">Transmembrane</keyword>
<feature type="transmembrane region" description="Helical" evidence="1">
    <location>
        <begin position="6"/>
        <end position="24"/>
    </location>
</feature>
<feature type="transmembrane region" description="Helical" evidence="1">
    <location>
        <begin position="31"/>
        <end position="56"/>
    </location>
</feature>
<gene>
    <name evidence="2" type="ORF">DW142_14005</name>
</gene>
<keyword evidence="1" id="KW-1133">Transmembrane helix</keyword>
<proteinExistence type="predicted"/>
<reference evidence="2 3" key="1">
    <citation type="submission" date="2018-08" db="EMBL/GenBank/DDBJ databases">
        <title>A genome reference for cultivated species of the human gut microbiota.</title>
        <authorList>
            <person name="Zou Y."/>
            <person name="Xue W."/>
            <person name="Luo G."/>
        </authorList>
    </citation>
    <scope>NUCLEOTIDE SEQUENCE [LARGE SCALE GENOMIC DNA]</scope>
    <source>
        <strain evidence="2 3">AM12-54</strain>
    </source>
</reference>
<dbReference type="AlphaFoldDB" id="A0A8B3BQD6"/>
<accession>A0A8B3BQD6</accession>
<sequence length="119" mass="14203">MNRAVSHHFLSVSFLFQIILLFYITFTNSSFIQIIISLILSIFYTVFIFPTVFVYYKQFKVFLFVYIAQFIFSVFPLCSFLFLTLFEQNAKKSTAIFFHNVYFLSKKMTAIHPADFREH</sequence>
<feature type="transmembrane region" description="Helical" evidence="1">
    <location>
        <begin position="62"/>
        <end position="86"/>
    </location>
</feature>
<organism evidence="2 3">
    <name type="scientific">Mediterraneibacter gnavus</name>
    <name type="common">Ruminococcus gnavus</name>
    <dbReference type="NCBI Taxonomy" id="33038"/>
    <lineage>
        <taxon>Bacteria</taxon>
        <taxon>Bacillati</taxon>
        <taxon>Bacillota</taxon>
        <taxon>Clostridia</taxon>
        <taxon>Lachnospirales</taxon>
        <taxon>Lachnospiraceae</taxon>
        <taxon>Mediterraneibacter</taxon>
    </lineage>
</organism>
<evidence type="ECO:0000256" key="1">
    <source>
        <dbReference type="SAM" id="Phobius"/>
    </source>
</evidence>
<evidence type="ECO:0000313" key="3">
    <source>
        <dbReference type="Proteomes" id="UP000283992"/>
    </source>
</evidence>
<dbReference type="EMBL" id="QRLN01000025">
    <property type="protein sequence ID" value="RHJ08374.1"/>
    <property type="molecule type" value="Genomic_DNA"/>
</dbReference>
<comment type="caution">
    <text evidence="2">The sequence shown here is derived from an EMBL/GenBank/DDBJ whole genome shotgun (WGS) entry which is preliminary data.</text>
</comment>
<dbReference type="Proteomes" id="UP000283992">
    <property type="component" value="Unassembled WGS sequence"/>
</dbReference>
<protein>
    <submittedName>
        <fullName evidence="2">Uncharacterized protein</fullName>
    </submittedName>
</protein>
<name>A0A8B3BQD6_MEDGN</name>
<evidence type="ECO:0000313" key="2">
    <source>
        <dbReference type="EMBL" id="RHJ08374.1"/>
    </source>
</evidence>